<organism evidence="2 3">
    <name type="scientific">Ephemerocybe angulata</name>
    <dbReference type="NCBI Taxonomy" id="980116"/>
    <lineage>
        <taxon>Eukaryota</taxon>
        <taxon>Fungi</taxon>
        <taxon>Dikarya</taxon>
        <taxon>Basidiomycota</taxon>
        <taxon>Agaricomycotina</taxon>
        <taxon>Agaricomycetes</taxon>
        <taxon>Agaricomycetidae</taxon>
        <taxon>Agaricales</taxon>
        <taxon>Agaricineae</taxon>
        <taxon>Psathyrellaceae</taxon>
        <taxon>Ephemerocybe</taxon>
    </lineage>
</organism>
<gene>
    <name evidence="2" type="ORF">DFP72DRAFT_777070</name>
</gene>
<evidence type="ECO:0000313" key="2">
    <source>
        <dbReference type="EMBL" id="KAF6760833.1"/>
    </source>
</evidence>
<proteinExistence type="predicted"/>
<protein>
    <recommendedName>
        <fullName evidence="1">Fungal-type protein kinase domain-containing protein</fullName>
    </recommendedName>
</protein>
<evidence type="ECO:0000313" key="3">
    <source>
        <dbReference type="Proteomes" id="UP000521943"/>
    </source>
</evidence>
<accession>A0A8H6M9G2</accession>
<feature type="non-terminal residue" evidence="2">
    <location>
        <position position="1"/>
    </location>
</feature>
<dbReference type="OrthoDB" id="5584477at2759"/>
<reference evidence="2 3" key="1">
    <citation type="submission" date="2020-07" db="EMBL/GenBank/DDBJ databases">
        <title>Comparative genomics of pyrophilous fungi reveals a link between fire events and developmental genes.</title>
        <authorList>
            <consortium name="DOE Joint Genome Institute"/>
            <person name="Steindorff A.S."/>
            <person name="Carver A."/>
            <person name="Calhoun S."/>
            <person name="Stillman K."/>
            <person name="Liu H."/>
            <person name="Lipzen A."/>
            <person name="Pangilinan J."/>
            <person name="Labutti K."/>
            <person name="Bruns T.D."/>
            <person name="Grigoriev I.V."/>
        </authorList>
    </citation>
    <scope>NUCLEOTIDE SEQUENCE [LARGE SCALE GENOMIC DNA]</scope>
    <source>
        <strain evidence="2 3">CBS 144469</strain>
    </source>
</reference>
<name>A0A8H6M9G2_9AGAR</name>
<dbReference type="SUPFAM" id="SSF56112">
    <property type="entry name" value="Protein kinase-like (PK-like)"/>
    <property type="match status" value="1"/>
</dbReference>
<dbReference type="InterPro" id="IPR011009">
    <property type="entry name" value="Kinase-like_dom_sf"/>
</dbReference>
<sequence length="322" mass="36424">YLRQIYIHQPNRLYARSLIFTETLYRMLHYDRGGAIVTKYLDLHLHPETFVRLVCGLSSYDEKEVGLDTNIQWEIEYGRKTNGTISTVNANGEKVVYDIDMENPTFLRHAIRGQGTMYWHAKGPVPDTPVLIKDSWQADGRIREKVLLGRAKGIPGVIEMLGHEDNVAKTTNFRPANFASDGFVNSTLARVILRRSGPTLEKFDSEIEAIAVVRDTIQGHCNMLTGGILHRNVTIDNIMIVRGRGTLRSVIFDLDMALLAHPSERPPRCPAGRMGSRLFMPVSVIRDYEEQGMVQLAQDYLDDLEVLFYVLTKLMLGFTGIG</sequence>
<dbReference type="PANTHER" id="PTHR38248:SF2">
    <property type="entry name" value="FUNK1 11"/>
    <property type="match status" value="1"/>
</dbReference>
<comment type="caution">
    <text evidence="2">The sequence shown here is derived from an EMBL/GenBank/DDBJ whole genome shotgun (WGS) entry which is preliminary data.</text>
</comment>
<feature type="domain" description="Fungal-type protein kinase" evidence="1">
    <location>
        <begin position="184"/>
        <end position="313"/>
    </location>
</feature>
<evidence type="ECO:0000259" key="1">
    <source>
        <dbReference type="Pfam" id="PF17667"/>
    </source>
</evidence>
<dbReference type="EMBL" id="JACGCI010000011">
    <property type="protein sequence ID" value="KAF6760833.1"/>
    <property type="molecule type" value="Genomic_DNA"/>
</dbReference>
<feature type="domain" description="Fungal-type protein kinase" evidence="1">
    <location>
        <begin position="1"/>
        <end position="166"/>
    </location>
</feature>
<keyword evidence="3" id="KW-1185">Reference proteome</keyword>
<dbReference type="Pfam" id="PF17667">
    <property type="entry name" value="Pkinase_fungal"/>
    <property type="match status" value="2"/>
</dbReference>
<dbReference type="Proteomes" id="UP000521943">
    <property type="component" value="Unassembled WGS sequence"/>
</dbReference>
<dbReference type="PANTHER" id="PTHR38248">
    <property type="entry name" value="FUNK1 6"/>
    <property type="match status" value="1"/>
</dbReference>
<dbReference type="AlphaFoldDB" id="A0A8H6M9G2"/>
<feature type="non-terminal residue" evidence="2">
    <location>
        <position position="322"/>
    </location>
</feature>
<dbReference type="Gene3D" id="1.10.510.10">
    <property type="entry name" value="Transferase(Phosphotransferase) domain 1"/>
    <property type="match status" value="1"/>
</dbReference>
<dbReference type="InterPro" id="IPR040976">
    <property type="entry name" value="Pkinase_fungal"/>
</dbReference>